<evidence type="ECO:0000259" key="9">
    <source>
        <dbReference type="Pfam" id="PF01420"/>
    </source>
</evidence>
<name>A0A5D6VVD6_9FIRM</name>
<evidence type="ECO:0000259" key="10">
    <source>
        <dbReference type="Pfam" id="PF02384"/>
    </source>
</evidence>
<keyword evidence="7" id="KW-0238">DNA-binding</keyword>
<keyword evidence="12" id="KW-1185">Reference proteome</keyword>
<keyword evidence="3 11" id="KW-0489">Methyltransferase</keyword>
<dbReference type="InterPro" id="IPR003356">
    <property type="entry name" value="DNA_methylase_A-5"/>
</dbReference>
<sequence length="568" mass="64794">MEKNNNELYMKAEWDGRNLLRGKKDDDLLGLVSLAMSAYIVRKNDVYDKYDLQKEIEQYFDDYELKGHFFSFIGEYWEEIVTYSHMAGLKELKSVALSSKELKRDRANFETADSITKLADNLMDIQSGDIVLDNCAGVMNFVMHSMQKHDDVTYHCNEINTNCIIISKIRSWMLDNRIEIHQGNAITQSLHELGANKVFSDFPWGLRDERLIDYVRHDIKYAPYFNSFPKTKILDWAFVLASIFSRRDDGVSVVVVPTSMLSRTMRSEEEIREIICKKGYIKAVISLPAKIYAKTNIAVSILVLENNSNSVRMIDATGLGKLVKNEMVLSSDDIDMIVNGMEHDSEISILVSTERLQQNDYSWDPVRYLGTPAQEVKNGVKLKDLAVFGRGKTIPRTTLEELMSNTPTDTQYLNLQNITDNQVDRELTSLKSYDKQYDNALVHTGDLLISRTAPFKVAVMPEIDNRKVIANGNFYVLTLDKKQVNPIYVMLHLRSAQGQQQLNFVAHGTALVSISAKDLEAVEIPMVSKEQQDIIASRYEALLDELDIVKRQETLIYNKIDALMEGGE</sequence>
<evidence type="ECO:0000256" key="6">
    <source>
        <dbReference type="ARBA" id="ARBA00022747"/>
    </source>
</evidence>
<dbReference type="GO" id="GO:0009307">
    <property type="term" value="P:DNA restriction-modification system"/>
    <property type="evidence" value="ECO:0007669"/>
    <property type="project" value="UniProtKB-KW"/>
</dbReference>
<dbReference type="SUPFAM" id="SSF116734">
    <property type="entry name" value="DNA methylase specificity domain"/>
    <property type="match status" value="1"/>
</dbReference>
<dbReference type="InterPro" id="IPR000055">
    <property type="entry name" value="Restrct_endonuc_typeI_TRD"/>
</dbReference>
<accession>A0A5D6VVD6</accession>
<dbReference type="GO" id="GO:0009007">
    <property type="term" value="F:site-specific DNA-methyltransferase (adenine-specific) activity"/>
    <property type="evidence" value="ECO:0007669"/>
    <property type="project" value="UniProtKB-EC"/>
</dbReference>
<dbReference type="GO" id="GO:0032259">
    <property type="term" value="P:methylation"/>
    <property type="evidence" value="ECO:0007669"/>
    <property type="project" value="UniProtKB-KW"/>
</dbReference>
<proteinExistence type="inferred from homology"/>
<feature type="domain" description="Type I restriction modification DNA specificity" evidence="9">
    <location>
        <begin position="380"/>
        <end position="552"/>
    </location>
</feature>
<dbReference type="SUPFAM" id="SSF53335">
    <property type="entry name" value="S-adenosyl-L-methionine-dependent methyltransferases"/>
    <property type="match status" value="1"/>
</dbReference>
<dbReference type="Proteomes" id="UP000323646">
    <property type="component" value="Unassembled WGS sequence"/>
</dbReference>
<reference evidence="11 12" key="1">
    <citation type="submission" date="2019-08" db="EMBL/GenBank/DDBJ databases">
        <title>Selenomonas sp. mPRGC5 and Selenomonas sp. mPRGC8 isolated from ruminal fluid of dairy goat (Capra hircus).</title>
        <authorList>
            <person name="Poothong S."/>
            <person name="Nuengjamnong C."/>
            <person name="Tanasupawat S."/>
        </authorList>
    </citation>
    <scope>NUCLEOTIDE SEQUENCE [LARGE SCALE GENOMIC DNA]</scope>
    <source>
        <strain evidence="12">mPRGC5</strain>
    </source>
</reference>
<keyword evidence="6" id="KW-0680">Restriction system</keyword>
<evidence type="ECO:0000256" key="3">
    <source>
        <dbReference type="ARBA" id="ARBA00022603"/>
    </source>
</evidence>
<dbReference type="AlphaFoldDB" id="A0A5D6VVD6"/>
<dbReference type="PANTHER" id="PTHR42933">
    <property type="entry name" value="SLR6095 PROTEIN"/>
    <property type="match status" value="1"/>
</dbReference>
<evidence type="ECO:0000313" key="11">
    <source>
        <dbReference type="EMBL" id="TYZ19636.1"/>
    </source>
</evidence>
<evidence type="ECO:0000256" key="5">
    <source>
        <dbReference type="ARBA" id="ARBA00022691"/>
    </source>
</evidence>
<evidence type="ECO:0000256" key="2">
    <source>
        <dbReference type="ARBA" id="ARBA00011900"/>
    </source>
</evidence>
<dbReference type="Pfam" id="PF02384">
    <property type="entry name" value="N6_Mtase"/>
    <property type="match status" value="1"/>
</dbReference>
<protein>
    <recommendedName>
        <fullName evidence="2">site-specific DNA-methyltransferase (adenine-specific)</fullName>
        <ecNumber evidence="2">2.1.1.72</ecNumber>
    </recommendedName>
</protein>
<dbReference type="Gene3D" id="3.90.220.20">
    <property type="entry name" value="DNA methylase specificity domains"/>
    <property type="match status" value="1"/>
</dbReference>
<evidence type="ECO:0000256" key="7">
    <source>
        <dbReference type="ARBA" id="ARBA00023125"/>
    </source>
</evidence>
<comment type="catalytic activity">
    <reaction evidence="8">
        <text>a 2'-deoxyadenosine in DNA + S-adenosyl-L-methionine = an N(6)-methyl-2'-deoxyadenosine in DNA + S-adenosyl-L-homocysteine + H(+)</text>
        <dbReference type="Rhea" id="RHEA:15197"/>
        <dbReference type="Rhea" id="RHEA-COMP:12418"/>
        <dbReference type="Rhea" id="RHEA-COMP:12419"/>
        <dbReference type="ChEBI" id="CHEBI:15378"/>
        <dbReference type="ChEBI" id="CHEBI:57856"/>
        <dbReference type="ChEBI" id="CHEBI:59789"/>
        <dbReference type="ChEBI" id="CHEBI:90615"/>
        <dbReference type="ChEBI" id="CHEBI:90616"/>
        <dbReference type="EC" id="2.1.1.72"/>
    </reaction>
</comment>
<evidence type="ECO:0000313" key="12">
    <source>
        <dbReference type="Proteomes" id="UP000323646"/>
    </source>
</evidence>
<dbReference type="EC" id="2.1.1.72" evidence="2"/>
<dbReference type="Gene3D" id="3.40.50.150">
    <property type="entry name" value="Vaccinia Virus protein VP39"/>
    <property type="match status" value="1"/>
</dbReference>
<organism evidence="11 12">
    <name type="scientific">Selenomonas ruminis</name>
    <dbReference type="NCBI Taxonomy" id="2593411"/>
    <lineage>
        <taxon>Bacteria</taxon>
        <taxon>Bacillati</taxon>
        <taxon>Bacillota</taxon>
        <taxon>Negativicutes</taxon>
        <taxon>Selenomonadales</taxon>
        <taxon>Selenomonadaceae</taxon>
        <taxon>Selenomonas</taxon>
    </lineage>
</organism>
<dbReference type="GO" id="GO:0003677">
    <property type="term" value="F:DNA binding"/>
    <property type="evidence" value="ECO:0007669"/>
    <property type="project" value="UniProtKB-KW"/>
</dbReference>
<keyword evidence="4" id="KW-0808">Transferase</keyword>
<dbReference type="InterPro" id="IPR051537">
    <property type="entry name" value="DNA_Adenine_Mtase"/>
</dbReference>
<dbReference type="GO" id="GO:0008170">
    <property type="term" value="F:N-methyltransferase activity"/>
    <property type="evidence" value="ECO:0007669"/>
    <property type="project" value="InterPro"/>
</dbReference>
<gene>
    <name evidence="11" type="ORF">FZ040_13220</name>
</gene>
<keyword evidence="5" id="KW-0949">S-adenosyl-L-methionine</keyword>
<evidence type="ECO:0000256" key="1">
    <source>
        <dbReference type="ARBA" id="ARBA00010923"/>
    </source>
</evidence>
<evidence type="ECO:0000256" key="4">
    <source>
        <dbReference type="ARBA" id="ARBA00022679"/>
    </source>
</evidence>
<dbReference type="InterPro" id="IPR029063">
    <property type="entry name" value="SAM-dependent_MTases_sf"/>
</dbReference>
<dbReference type="Pfam" id="PF01420">
    <property type="entry name" value="Methylase_S"/>
    <property type="match status" value="1"/>
</dbReference>
<dbReference type="EMBL" id="VTOY01000021">
    <property type="protein sequence ID" value="TYZ19636.1"/>
    <property type="molecule type" value="Genomic_DNA"/>
</dbReference>
<dbReference type="OrthoDB" id="9814572at2"/>
<dbReference type="InterPro" id="IPR044946">
    <property type="entry name" value="Restrct_endonuc_typeI_TRD_sf"/>
</dbReference>
<evidence type="ECO:0000256" key="8">
    <source>
        <dbReference type="ARBA" id="ARBA00047942"/>
    </source>
</evidence>
<feature type="domain" description="DNA methylase adenine-specific" evidence="10">
    <location>
        <begin position="105"/>
        <end position="374"/>
    </location>
</feature>
<dbReference type="PANTHER" id="PTHR42933:SF1">
    <property type="entry name" value="SITE-SPECIFIC DNA-METHYLTRANSFERASE (ADENINE-SPECIFIC)"/>
    <property type="match status" value="1"/>
</dbReference>
<comment type="caution">
    <text evidence="11">The sequence shown here is derived from an EMBL/GenBank/DDBJ whole genome shotgun (WGS) entry which is preliminary data.</text>
</comment>
<dbReference type="RefSeq" id="WP_149172436.1">
    <property type="nucleotide sequence ID" value="NZ_VTOY01000021.1"/>
</dbReference>
<comment type="similarity">
    <text evidence="1">Belongs to the type-I restriction system S methylase family.</text>
</comment>